<comment type="similarity">
    <text evidence="1">Belongs to the peptidase A24 family.</text>
</comment>
<name>A0A369ASC7_9FIRM</name>
<evidence type="ECO:0000313" key="5">
    <source>
        <dbReference type="Proteomes" id="UP000253034"/>
    </source>
</evidence>
<comment type="caution">
    <text evidence="4">The sequence shown here is derived from an EMBL/GenBank/DDBJ whole genome shotgun (WGS) entry which is preliminary data.</text>
</comment>
<dbReference type="EMBL" id="QPJT01000026">
    <property type="protein sequence ID" value="RCX11238.1"/>
    <property type="molecule type" value="Genomic_DNA"/>
</dbReference>
<dbReference type="Gene3D" id="1.20.120.1220">
    <property type="match status" value="1"/>
</dbReference>
<dbReference type="RefSeq" id="WP_114299170.1">
    <property type="nucleotide sequence ID" value="NZ_QPJT01000026.1"/>
</dbReference>
<sequence>MGVKYAGLGLLMLLALICDYKIYRIKNAVVVPFIVAGILTNTVLGGPEGLKSSISGILLPVLLLIVFFALRMLGAGDIKLFSAVGSIMGAEFVMYAMAYSFISGGVIAVLIIALRKNGKERLRHLVAYIKSCFLSFSLLPYTDFEDKSDGAKFRFSYAIACGTLIQIIAAFYL</sequence>
<feature type="transmembrane region" description="Helical" evidence="2">
    <location>
        <begin position="92"/>
        <end position="113"/>
    </location>
</feature>
<dbReference type="InterPro" id="IPR000045">
    <property type="entry name" value="Prepilin_IV_endopep_pep"/>
</dbReference>
<dbReference type="GO" id="GO:0004190">
    <property type="term" value="F:aspartic-type endopeptidase activity"/>
    <property type="evidence" value="ECO:0007669"/>
    <property type="project" value="InterPro"/>
</dbReference>
<dbReference type="InterPro" id="IPR050882">
    <property type="entry name" value="Prepilin_peptidase/N-MTase"/>
</dbReference>
<keyword evidence="5" id="KW-1185">Reference proteome</keyword>
<gene>
    <name evidence="4" type="ORF">DFR58_12611</name>
</gene>
<feature type="transmembrane region" description="Helical" evidence="2">
    <location>
        <begin position="28"/>
        <end position="46"/>
    </location>
</feature>
<dbReference type="AlphaFoldDB" id="A0A369ASC7"/>
<accession>A0A369ASC7</accession>
<evidence type="ECO:0000313" key="4">
    <source>
        <dbReference type="EMBL" id="RCX11238.1"/>
    </source>
</evidence>
<protein>
    <submittedName>
        <fullName evidence="4">Prepilin peptidase CpaA</fullName>
    </submittedName>
</protein>
<dbReference type="PANTHER" id="PTHR30487:SF0">
    <property type="entry name" value="PREPILIN LEADER PEPTIDASE_N-METHYLTRANSFERASE-RELATED"/>
    <property type="match status" value="1"/>
</dbReference>
<dbReference type="Proteomes" id="UP000253034">
    <property type="component" value="Unassembled WGS sequence"/>
</dbReference>
<dbReference type="Pfam" id="PF01478">
    <property type="entry name" value="Peptidase_A24"/>
    <property type="match status" value="1"/>
</dbReference>
<reference evidence="4 5" key="1">
    <citation type="submission" date="2018-07" db="EMBL/GenBank/DDBJ databases">
        <title>Genomic Encyclopedia of Type Strains, Phase IV (KMG-IV): sequencing the most valuable type-strain genomes for metagenomic binning, comparative biology and taxonomic classification.</title>
        <authorList>
            <person name="Goeker M."/>
        </authorList>
    </citation>
    <scope>NUCLEOTIDE SEQUENCE [LARGE SCALE GENOMIC DNA]</scope>
    <source>
        <strain evidence="4 5">DSM 27016</strain>
    </source>
</reference>
<keyword evidence="2" id="KW-1133">Transmembrane helix</keyword>
<evidence type="ECO:0000256" key="2">
    <source>
        <dbReference type="SAM" id="Phobius"/>
    </source>
</evidence>
<dbReference type="PANTHER" id="PTHR30487">
    <property type="entry name" value="TYPE 4 PREPILIN-LIKE PROTEINS LEADER PEPTIDE-PROCESSING ENZYME"/>
    <property type="match status" value="1"/>
</dbReference>
<dbReference type="OrthoDB" id="5508079at2"/>
<feature type="domain" description="Prepilin type IV endopeptidase peptidase" evidence="3">
    <location>
        <begin position="9"/>
        <end position="109"/>
    </location>
</feature>
<dbReference type="GO" id="GO:0005886">
    <property type="term" value="C:plasma membrane"/>
    <property type="evidence" value="ECO:0007669"/>
    <property type="project" value="TreeGrafter"/>
</dbReference>
<keyword evidence="2" id="KW-0472">Membrane</keyword>
<feature type="transmembrane region" description="Helical" evidence="2">
    <location>
        <begin position="53"/>
        <end position="72"/>
    </location>
</feature>
<organism evidence="4 5">
    <name type="scientific">Anaerobacterium chartisolvens</name>
    <dbReference type="NCBI Taxonomy" id="1297424"/>
    <lineage>
        <taxon>Bacteria</taxon>
        <taxon>Bacillati</taxon>
        <taxon>Bacillota</taxon>
        <taxon>Clostridia</taxon>
        <taxon>Eubacteriales</taxon>
        <taxon>Oscillospiraceae</taxon>
        <taxon>Anaerobacterium</taxon>
    </lineage>
</organism>
<evidence type="ECO:0000256" key="1">
    <source>
        <dbReference type="ARBA" id="ARBA00005801"/>
    </source>
</evidence>
<feature type="transmembrane region" description="Helical" evidence="2">
    <location>
        <begin position="154"/>
        <end position="172"/>
    </location>
</feature>
<evidence type="ECO:0000259" key="3">
    <source>
        <dbReference type="Pfam" id="PF01478"/>
    </source>
</evidence>
<dbReference type="GO" id="GO:0006465">
    <property type="term" value="P:signal peptide processing"/>
    <property type="evidence" value="ECO:0007669"/>
    <property type="project" value="TreeGrafter"/>
</dbReference>
<keyword evidence="2" id="KW-0812">Transmembrane</keyword>
<proteinExistence type="inferred from homology"/>